<organism evidence="2 3">
    <name type="scientific">Spirosoma endbachense</name>
    <dbReference type="NCBI Taxonomy" id="2666025"/>
    <lineage>
        <taxon>Bacteria</taxon>
        <taxon>Pseudomonadati</taxon>
        <taxon>Bacteroidota</taxon>
        <taxon>Cytophagia</taxon>
        <taxon>Cytophagales</taxon>
        <taxon>Cytophagaceae</taxon>
        <taxon>Spirosoma</taxon>
    </lineage>
</organism>
<accession>A0A6P1W475</accession>
<evidence type="ECO:0000313" key="2">
    <source>
        <dbReference type="EMBL" id="QHV98809.1"/>
    </source>
</evidence>
<dbReference type="InterPro" id="IPR000835">
    <property type="entry name" value="HTH_MarR-typ"/>
</dbReference>
<dbReference type="Gene3D" id="1.10.10.10">
    <property type="entry name" value="Winged helix-like DNA-binding domain superfamily/Winged helix DNA-binding domain"/>
    <property type="match status" value="1"/>
</dbReference>
<dbReference type="InterPro" id="IPR036388">
    <property type="entry name" value="WH-like_DNA-bd_sf"/>
</dbReference>
<reference evidence="2 3" key="1">
    <citation type="submission" date="2019-11" db="EMBL/GenBank/DDBJ databases">
        <title>Spirosoma endbachense sp. nov., isolated from a natural salt meadow.</title>
        <authorList>
            <person name="Rojas J."/>
            <person name="Ambika Manirajan B."/>
            <person name="Ratering S."/>
            <person name="Suarez C."/>
            <person name="Geissler-Plaum R."/>
            <person name="Schnell S."/>
        </authorList>
    </citation>
    <scope>NUCLEOTIDE SEQUENCE [LARGE SCALE GENOMIC DNA]</scope>
    <source>
        <strain evidence="2 3">I-24</strain>
    </source>
</reference>
<dbReference type="KEGG" id="senf:GJR95_29075"/>
<dbReference type="Pfam" id="PF12802">
    <property type="entry name" value="MarR_2"/>
    <property type="match status" value="1"/>
</dbReference>
<name>A0A6P1W475_9BACT</name>
<dbReference type="Proteomes" id="UP000464577">
    <property type="component" value="Chromosome"/>
</dbReference>
<evidence type="ECO:0000313" key="3">
    <source>
        <dbReference type="Proteomes" id="UP000464577"/>
    </source>
</evidence>
<gene>
    <name evidence="2" type="ORF">GJR95_29075</name>
</gene>
<evidence type="ECO:0000259" key="1">
    <source>
        <dbReference type="SMART" id="SM00347"/>
    </source>
</evidence>
<dbReference type="SUPFAM" id="SSF46785">
    <property type="entry name" value="Winged helix' DNA-binding domain"/>
    <property type="match status" value="1"/>
</dbReference>
<proteinExistence type="predicted"/>
<sequence>MDADNYCIAGRLRMLARIVTSRYNEAFAPLGVTFAQAGLLMNIFARPGVKQAELGKLLQIEKSAMNRDVQLLQKNGWLTDNLRNGLYLTSEGTTLAKQCHKIWKVMNQAVRDELGQDAIGGLTILSEKLIAKS</sequence>
<dbReference type="AlphaFoldDB" id="A0A6P1W475"/>
<dbReference type="SMART" id="SM00347">
    <property type="entry name" value="HTH_MARR"/>
    <property type="match status" value="1"/>
</dbReference>
<dbReference type="InterPro" id="IPR036390">
    <property type="entry name" value="WH_DNA-bd_sf"/>
</dbReference>
<dbReference type="EMBL" id="CP045997">
    <property type="protein sequence ID" value="QHV98809.1"/>
    <property type="molecule type" value="Genomic_DNA"/>
</dbReference>
<dbReference type="RefSeq" id="WP_162389216.1">
    <property type="nucleotide sequence ID" value="NZ_CP045997.1"/>
</dbReference>
<dbReference type="GO" id="GO:0003700">
    <property type="term" value="F:DNA-binding transcription factor activity"/>
    <property type="evidence" value="ECO:0007669"/>
    <property type="project" value="InterPro"/>
</dbReference>
<keyword evidence="3" id="KW-1185">Reference proteome</keyword>
<feature type="domain" description="HTH marR-type" evidence="1">
    <location>
        <begin position="25"/>
        <end position="119"/>
    </location>
</feature>
<protein>
    <submittedName>
        <fullName evidence="2">MarR family transcriptional regulator</fullName>
    </submittedName>
</protein>